<comment type="caution">
    <text evidence="1">The sequence shown here is derived from an EMBL/GenBank/DDBJ whole genome shotgun (WGS) entry which is preliminary data.</text>
</comment>
<dbReference type="EMBL" id="CBTN010000035">
    <property type="protein sequence ID" value="CDH56139.1"/>
    <property type="molecule type" value="Genomic_DNA"/>
</dbReference>
<proteinExistence type="predicted"/>
<evidence type="ECO:0000313" key="1">
    <source>
        <dbReference type="EMBL" id="CDH56139.1"/>
    </source>
</evidence>
<dbReference type="VEuPathDB" id="FungiDB:LCOR_07222.1"/>
<dbReference type="AlphaFoldDB" id="A0A068S1K2"/>
<name>A0A068S1K2_9FUNG</name>
<dbReference type="Proteomes" id="UP000027586">
    <property type="component" value="Unassembled WGS sequence"/>
</dbReference>
<protein>
    <submittedName>
        <fullName evidence="1">Uncharacterized protein</fullName>
    </submittedName>
</protein>
<accession>A0A068S1K2</accession>
<sequence length="68" mass="7644">MCANNELYRLLLVRQCNWCIIISLGSTPSLYQVWNAFRALEACVELNGGGDDGFWKSMATVLRLALSF</sequence>
<organism evidence="1 2">
    <name type="scientific">Lichtheimia corymbifera JMRC:FSU:9682</name>
    <dbReference type="NCBI Taxonomy" id="1263082"/>
    <lineage>
        <taxon>Eukaryota</taxon>
        <taxon>Fungi</taxon>
        <taxon>Fungi incertae sedis</taxon>
        <taxon>Mucoromycota</taxon>
        <taxon>Mucoromycotina</taxon>
        <taxon>Mucoromycetes</taxon>
        <taxon>Mucorales</taxon>
        <taxon>Lichtheimiaceae</taxon>
        <taxon>Lichtheimia</taxon>
    </lineage>
</organism>
<reference evidence="1" key="1">
    <citation type="submission" date="2013-08" db="EMBL/GenBank/DDBJ databases">
        <title>Gene expansion shapes genome architecture in the human pathogen Lichtheimia corymbifera: an evolutionary genomics analysis in the ancient terrestrial Mucorales (Mucoromycotina).</title>
        <authorList>
            <person name="Schwartze V.U."/>
            <person name="Winter S."/>
            <person name="Shelest E."/>
            <person name="Marcet-Houben M."/>
            <person name="Horn F."/>
            <person name="Wehner S."/>
            <person name="Hoffmann K."/>
            <person name="Riege K."/>
            <person name="Sammeth M."/>
            <person name="Nowrousian M."/>
            <person name="Valiante V."/>
            <person name="Linde J."/>
            <person name="Jacobsen I.D."/>
            <person name="Marz M."/>
            <person name="Brakhage A.A."/>
            <person name="Gabaldon T."/>
            <person name="Bocker S."/>
            <person name="Voigt K."/>
        </authorList>
    </citation>
    <scope>NUCLEOTIDE SEQUENCE [LARGE SCALE GENOMIC DNA]</scope>
    <source>
        <strain evidence="1">FSU 9682</strain>
    </source>
</reference>
<gene>
    <name evidence="1" type="ORF">LCOR_07222.1</name>
</gene>
<evidence type="ECO:0000313" key="2">
    <source>
        <dbReference type="Proteomes" id="UP000027586"/>
    </source>
</evidence>
<keyword evidence="2" id="KW-1185">Reference proteome</keyword>